<evidence type="ECO:0000256" key="5">
    <source>
        <dbReference type="ARBA" id="ARBA00022723"/>
    </source>
</evidence>
<feature type="binding site" evidence="12">
    <location>
        <position position="210"/>
    </location>
    <ligand>
        <name>1-deoxy-D-xylulose 5-phosphate</name>
        <dbReference type="ChEBI" id="CHEBI:57792"/>
    </ligand>
</feature>
<evidence type="ECO:0000256" key="6">
    <source>
        <dbReference type="ARBA" id="ARBA00022857"/>
    </source>
</evidence>
<evidence type="ECO:0000256" key="12">
    <source>
        <dbReference type="HAMAP-Rule" id="MF_00183"/>
    </source>
</evidence>
<dbReference type="HAMAP" id="MF_00183">
    <property type="entry name" value="DXP_reductoisom"/>
    <property type="match status" value="1"/>
</dbReference>
<evidence type="ECO:0000259" key="13">
    <source>
        <dbReference type="Pfam" id="PF02670"/>
    </source>
</evidence>
<keyword evidence="8 12" id="KW-0464">Manganese</keyword>
<keyword evidence="16" id="KW-0413">Isomerase</keyword>
<feature type="binding site" evidence="12">
    <location>
        <position position="122"/>
    </location>
    <ligand>
        <name>NADPH</name>
        <dbReference type="ChEBI" id="CHEBI:57783"/>
    </ligand>
</feature>
<comment type="pathway">
    <text evidence="2 12">Isoprenoid biosynthesis; isopentenyl diphosphate biosynthesis via DXP pathway; isopentenyl diphosphate from 1-deoxy-D-xylulose 5-phosphate: step 1/6.</text>
</comment>
<dbReference type="OrthoDB" id="9806546at2"/>
<feature type="binding site" evidence="12">
    <location>
        <position position="37"/>
    </location>
    <ligand>
        <name>NADPH</name>
        <dbReference type="ChEBI" id="CHEBI:57783"/>
    </ligand>
</feature>
<dbReference type="Pfam" id="PF13288">
    <property type="entry name" value="DXPR_C"/>
    <property type="match status" value="1"/>
</dbReference>
<dbReference type="InterPro" id="IPR013644">
    <property type="entry name" value="DXP_reductoisomerase_C"/>
</dbReference>
<feature type="binding site" evidence="12">
    <location>
        <position position="36"/>
    </location>
    <ligand>
        <name>NADPH</name>
        <dbReference type="ChEBI" id="CHEBI:57783"/>
    </ligand>
</feature>
<feature type="binding site" evidence="12">
    <location>
        <position position="124"/>
    </location>
    <ligand>
        <name>NADPH</name>
        <dbReference type="ChEBI" id="CHEBI:57783"/>
    </ligand>
</feature>
<dbReference type="Proteomes" id="UP000199032">
    <property type="component" value="Unassembled WGS sequence"/>
</dbReference>
<keyword evidence="17" id="KW-1185">Reference proteome</keyword>
<feature type="binding site" evidence="12">
    <location>
        <position position="203"/>
    </location>
    <ligand>
        <name>NADPH</name>
        <dbReference type="ChEBI" id="CHEBI:57783"/>
    </ligand>
</feature>
<dbReference type="SUPFAM" id="SSF51735">
    <property type="entry name" value="NAD(P)-binding Rossmann-fold domains"/>
    <property type="match status" value="1"/>
</dbReference>
<feature type="binding site" evidence="12">
    <location>
        <position position="11"/>
    </location>
    <ligand>
        <name>NADPH</name>
        <dbReference type="ChEBI" id="CHEBI:57783"/>
    </ligand>
</feature>
<dbReference type="SUPFAM" id="SSF55347">
    <property type="entry name" value="Glyceraldehyde-3-phosphate dehydrogenase-like, C-terminal domain"/>
    <property type="match status" value="1"/>
</dbReference>
<feature type="binding site" evidence="12">
    <location>
        <position position="149"/>
    </location>
    <ligand>
        <name>1-deoxy-D-xylulose 5-phosphate</name>
        <dbReference type="ChEBI" id="CHEBI:57792"/>
    </ligand>
</feature>
<feature type="binding site" evidence="12">
    <location>
        <position position="12"/>
    </location>
    <ligand>
        <name>NADPH</name>
        <dbReference type="ChEBI" id="CHEBI:57783"/>
    </ligand>
</feature>
<dbReference type="InterPro" id="IPR036291">
    <property type="entry name" value="NAD(P)-bd_dom_sf"/>
</dbReference>
<keyword evidence="6 12" id="KW-0521">NADP</keyword>
<feature type="binding site" evidence="12">
    <location>
        <position position="150"/>
    </location>
    <ligand>
        <name>Mn(2+)</name>
        <dbReference type="ChEBI" id="CHEBI:29035"/>
    </ligand>
</feature>
<evidence type="ECO:0000256" key="4">
    <source>
        <dbReference type="ARBA" id="ARBA00012366"/>
    </source>
</evidence>
<gene>
    <name evidence="12 16" type="primary">dxr</name>
    <name evidence="16" type="ORF">COMA1_40323</name>
</gene>
<dbReference type="NCBIfam" id="TIGR00243">
    <property type="entry name" value="Dxr"/>
    <property type="match status" value="1"/>
</dbReference>
<dbReference type="EMBL" id="CZQA01000010">
    <property type="protein sequence ID" value="CUS37924.1"/>
    <property type="molecule type" value="Genomic_DNA"/>
</dbReference>
<keyword evidence="7 12" id="KW-0560">Oxidoreductase</keyword>
<protein>
    <recommendedName>
        <fullName evidence="11 12">1-deoxy-D-xylulose 5-phosphate reductoisomerase</fullName>
        <shortName evidence="12">DXP reductoisomerase</shortName>
        <ecNumber evidence="4 12">1.1.1.267</ecNumber>
    </recommendedName>
    <alternativeName>
        <fullName evidence="12">1-deoxyxylulose-5-phosphate reductoisomerase</fullName>
    </alternativeName>
    <alternativeName>
        <fullName evidence="12">2-C-methyl-D-erythritol 4-phosphate synthase</fullName>
    </alternativeName>
</protein>
<organism evidence="16 17">
    <name type="scientific">Candidatus Nitrospira nitrosa</name>
    <dbReference type="NCBI Taxonomy" id="1742972"/>
    <lineage>
        <taxon>Bacteria</taxon>
        <taxon>Pseudomonadati</taxon>
        <taxon>Nitrospirota</taxon>
        <taxon>Nitrospiria</taxon>
        <taxon>Nitrospirales</taxon>
        <taxon>Nitrospiraceae</taxon>
        <taxon>Nitrospira</taxon>
    </lineage>
</organism>
<comment type="similarity">
    <text evidence="3 12">Belongs to the DXR family.</text>
</comment>
<dbReference type="GO" id="GO:0051484">
    <property type="term" value="P:isopentenyl diphosphate biosynthetic process, methylerythritol 4-phosphate pathway involved in terpenoid biosynthetic process"/>
    <property type="evidence" value="ECO:0007669"/>
    <property type="project" value="UniProtKB-ARBA"/>
</dbReference>
<name>A0A0S4LPI3_9BACT</name>
<sequence length="387" mass="42457">MKSIIILGSTGSIGTSTLDIVQRFPDEFRVVGLTAGKNIEKLEEQIHQFKPKAVAVANESSAAILRARCASLPVEIHSGEEGIASVASGLDAELVISAIVGAAGLLPTLSAIRSGKHIALANKEPMVMAGKLMQEEARKYGVRIFPVDSEHSAIFQSLEGHRIEDVRRLILTASGGALWTLSQEDLQHVTPERALQHPNWKMGAKITIDSATLMNKGLEVVEARWLFDIPESRIDVMVHRESIIHSLVEYHDRSMIAQLGLPDMRTPISYAMRYPGRMALDLPSLDLTEIGRLSFCKPDHDRFPCLNLGYESLRVGGSMPAVMNAANEIAVDAFLHHGLRFIEIASVIRSTMDAHTQQAITSLDDALEADRWAREKAESLVHALPRS</sequence>
<evidence type="ECO:0000256" key="3">
    <source>
        <dbReference type="ARBA" id="ARBA00006825"/>
    </source>
</evidence>
<reference evidence="16 17" key="1">
    <citation type="submission" date="2015-10" db="EMBL/GenBank/DDBJ databases">
        <authorList>
            <person name="Gilbert D.G."/>
        </authorList>
    </citation>
    <scope>NUCLEOTIDE SEQUENCE [LARGE SCALE GENOMIC DNA]</scope>
    <source>
        <strain evidence="16">COMA1</strain>
    </source>
</reference>
<dbReference type="GO" id="GO:0030145">
    <property type="term" value="F:manganese ion binding"/>
    <property type="evidence" value="ECO:0007669"/>
    <property type="project" value="TreeGrafter"/>
</dbReference>
<dbReference type="GO" id="GO:0030604">
    <property type="term" value="F:1-deoxy-D-xylulose-5-phosphate reductoisomerase activity"/>
    <property type="evidence" value="ECO:0007669"/>
    <property type="project" value="UniProtKB-UniRule"/>
</dbReference>
<dbReference type="NCBIfam" id="NF009114">
    <property type="entry name" value="PRK12464.1"/>
    <property type="match status" value="1"/>
</dbReference>
<dbReference type="GO" id="GO:0070402">
    <property type="term" value="F:NADPH binding"/>
    <property type="evidence" value="ECO:0007669"/>
    <property type="project" value="InterPro"/>
</dbReference>
<dbReference type="InterPro" id="IPR036169">
    <property type="entry name" value="DXPR_C_sf"/>
</dbReference>
<feature type="domain" description="1-deoxy-D-xylulose 5-phosphate reductoisomerase C-terminal" evidence="14">
    <location>
        <begin position="144"/>
        <end position="227"/>
    </location>
</feature>
<accession>A0A0S4LPI3</accession>
<evidence type="ECO:0000256" key="11">
    <source>
        <dbReference type="ARBA" id="ARBA00071224"/>
    </source>
</evidence>
<evidence type="ECO:0000256" key="10">
    <source>
        <dbReference type="ARBA" id="ARBA00048543"/>
    </source>
</evidence>
<evidence type="ECO:0000256" key="1">
    <source>
        <dbReference type="ARBA" id="ARBA00001941"/>
    </source>
</evidence>
<dbReference type="GO" id="GO:0016853">
    <property type="term" value="F:isomerase activity"/>
    <property type="evidence" value="ECO:0007669"/>
    <property type="project" value="UniProtKB-KW"/>
</dbReference>
<feature type="binding site" evidence="12">
    <location>
        <position position="123"/>
    </location>
    <ligand>
        <name>1-deoxy-D-xylulose 5-phosphate</name>
        <dbReference type="ChEBI" id="CHEBI:57792"/>
    </ligand>
</feature>
<comment type="catalytic activity">
    <reaction evidence="10">
        <text>2-C-methyl-D-erythritol 4-phosphate + NADP(+) = 1-deoxy-D-xylulose 5-phosphate + NADPH + H(+)</text>
        <dbReference type="Rhea" id="RHEA:13717"/>
        <dbReference type="ChEBI" id="CHEBI:15378"/>
        <dbReference type="ChEBI" id="CHEBI:57783"/>
        <dbReference type="ChEBI" id="CHEBI:57792"/>
        <dbReference type="ChEBI" id="CHEBI:58262"/>
        <dbReference type="ChEBI" id="CHEBI:58349"/>
        <dbReference type="EC" id="1.1.1.267"/>
    </reaction>
    <physiologicalReaction direction="right-to-left" evidence="10">
        <dbReference type="Rhea" id="RHEA:13719"/>
    </physiologicalReaction>
</comment>
<dbReference type="FunFam" id="1.10.1740.10:FF:000004">
    <property type="entry name" value="1-deoxy-D-xylulose 5-phosphate reductoisomerase"/>
    <property type="match status" value="1"/>
</dbReference>
<evidence type="ECO:0000256" key="9">
    <source>
        <dbReference type="ARBA" id="ARBA00023229"/>
    </source>
</evidence>
<dbReference type="InterPro" id="IPR003821">
    <property type="entry name" value="DXP_reductoisomerase"/>
</dbReference>
<dbReference type="SUPFAM" id="SSF69055">
    <property type="entry name" value="1-deoxy-D-xylulose-5-phosphate reductoisomerase, C-terminal domain"/>
    <property type="match status" value="1"/>
</dbReference>
<proteinExistence type="inferred from homology"/>
<comment type="function">
    <text evidence="12">Catalyzes the NADPH-dependent rearrangement and reduction of 1-deoxy-D-xylulose-5-phosphate (DXP) to 2-C-methyl-D-erythritol 4-phosphate (MEP).</text>
</comment>
<evidence type="ECO:0000313" key="16">
    <source>
        <dbReference type="EMBL" id="CUS37924.1"/>
    </source>
</evidence>
<feature type="binding site" evidence="12">
    <location>
        <position position="13"/>
    </location>
    <ligand>
        <name>NADPH</name>
        <dbReference type="ChEBI" id="CHEBI:57783"/>
    </ligand>
</feature>
<dbReference type="Gene3D" id="3.40.50.720">
    <property type="entry name" value="NAD(P)-binding Rossmann-like Domain"/>
    <property type="match status" value="1"/>
</dbReference>
<comment type="cofactor">
    <cofactor evidence="12">
        <name>Mg(2+)</name>
        <dbReference type="ChEBI" id="CHEBI:18420"/>
    </cofactor>
    <cofactor evidence="12">
        <name>Mn(2+)</name>
        <dbReference type="ChEBI" id="CHEBI:29035"/>
    </cofactor>
</comment>
<feature type="binding site" evidence="12">
    <location>
        <position position="219"/>
    </location>
    <ligand>
        <name>Mn(2+)</name>
        <dbReference type="ChEBI" id="CHEBI:29035"/>
    </ligand>
</feature>
<feature type="binding site" evidence="12">
    <location>
        <position position="216"/>
    </location>
    <ligand>
        <name>1-deoxy-D-xylulose 5-phosphate</name>
        <dbReference type="ChEBI" id="CHEBI:57792"/>
    </ligand>
</feature>
<feature type="binding site" evidence="12">
    <location>
        <position position="174"/>
    </location>
    <ligand>
        <name>1-deoxy-D-xylulose 5-phosphate</name>
        <dbReference type="ChEBI" id="CHEBI:57792"/>
    </ligand>
</feature>
<dbReference type="InterPro" id="IPR013512">
    <property type="entry name" value="DXP_reductoisomerase_N"/>
</dbReference>
<dbReference type="Gene3D" id="1.10.1740.10">
    <property type="match status" value="1"/>
</dbReference>
<dbReference type="EC" id="1.1.1.267" evidence="4 12"/>
<evidence type="ECO:0000313" key="17">
    <source>
        <dbReference type="Proteomes" id="UP000199032"/>
    </source>
</evidence>
<feature type="domain" description="1-deoxy-D-xylulose 5-phosphate reductoisomerase N-terminal" evidence="13">
    <location>
        <begin position="4"/>
        <end position="130"/>
    </location>
</feature>
<dbReference type="FunFam" id="3.40.50.720:FF:000045">
    <property type="entry name" value="1-deoxy-D-xylulose 5-phosphate reductoisomerase"/>
    <property type="match status" value="1"/>
</dbReference>
<evidence type="ECO:0000256" key="2">
    <source>
        <dbReference type="ARBA" id="ARBA00005094"/>
    </source>
</evidence>
<feature type="binding site" evidence="12">
    <location>
        <position position="215"/>
    </location>
    <ligand>
        <name>1-deoxy-D-xylulose 5-phosphate</name>
        <dbReference type="ChEBI" id="CHEBI:57792"/>
    </ligand>
</feature>
<feature type="binding site" evidence="12">
    <location>
        <position position="10"/>
    </location>
    <ligand>
        <name>NADPH</name>
        <dbReference type="ChEBI" id="CHEBI:57783"/>
    </ligand>
</feature>
<keyword evidence="12" id="KW-0460">Magnesium</keyword>
<feature type="binding site" evidence="12">
    <location>
        <position position="38"/>
    </location>
    <ligand>
        <name>NADPH</name>
        <dbReference type="ChEBI" id="CHEBI:57783"/>
    </ligand>
</feature>
<evidence type="ECO:0000256" key="7">
    <source>
        <dbReference type="ARBA" id="ARBA00023002"/>
    </source>
</evidence>
<dbReference type="Pfam" id="PF08436">
    <property type="entry name" value="DXP_redisom_C"/>
    <property type="match status" value="1"/>
</dbReference>
<dbReference type="AlphaFoldDB" id="A0A0S4LPI3"/>
<feature type="domain" description="DXP reductoisomerase C-terminal" evidence="15">
    <location>
        <begin position="259"/>
        <end position="375"/>
    </location>
</feature>
<comment type="cofactor">
    <cofactor evidence="1">
        <name>Co(2+)</name>
        <dbReference type="ChEBI" id="CHEBI:48828"/>
    </cofactor>
</comment>
<dbReference type="STRING" id="1742972.COMA1_40323"/>
<feature type="binding site" evidence="12">
    <location>
        <position position="219"/>
    </location>
    <ligand>
        <name>1-deoxy-D-xylulose 5-phosphate</name>
        <dbReference type="ChEBI" id="CHEBI:57792"/>
    </ligand>
</feature>
<evidence type="ECO:0000259" key="15">
    <source>
        <dbReference type="Pfam" id="PF13288"/>
    </source>
</evidence>
<evidence type="ECO:0000256" key="8">
    <source>
        <dbReference type="ARBA" id="ARBA00023211"/>
    </source>
</evidence>
<keyword evidence="5 12" id="KW-0479">Metal-binding</keyword>
<feature type="binding site" evidence="12">
    <location>
        <position position="150"/>
    </location>
    <ligand>
        <name>1-deoxy-D-xylulose 5-phosphate</name>
        <dbReference type="ChEBI" id="CHEBI:57792"/>
    </ligand>
</feature>
<keyword evidence="9 12" id="KW-0414">Isoprene biosynthesis</keyword>
<dbReference type="RefSeq" id="WP_090750419.1">
    <property type="nucleotide sequence ID" value="NZ_CZQA01000010.1"/>
</dbReference>
<dbReference type="PANTHER" id="PTHR30525:SF0">
    <property type="entry name" value="1-DEOXY-D-XYLULOSE 5-PHOSPHATE REDUCTOISOMERASE, CHLOROPLASTIC"/>
    <property type="match status" value="1"/>
</dbReference>
<dbReference type="PIRSF" id="PIRSF006205">
    <property type="entry name" value="Dxp_reductismrs"/>
    <property type="match status" value="1"/>
</dbReference>
<dbReference type="PANTHER" id="PTHR30525">
    <property type="entry name" value="1-DEOXY-D-XYLULOSE 5-PHOSPHATE REDUCTOISOMERASE"/>
    <property type="match status" value="1"/>
</dbReference>
<dbReference type="InterPro" id="IPR026877">
    <property type="entry name" value="DXPR_C"/>
</dbReference>
<feature type="binding site" evidence="12">
    <location>
        <position position="197"/>
    </location>
    <ligand>
        <name>1-deoxy-D-xylulose 5-phosphate</name>
        <dbReference type="ChEBI" id="CHEBI:57792"/>
    </ligand>
</feature>
<dbReference type="Pfam" id="PF02670">
    <property type="entry name" value="DXP_reductoisom"/>
    <property type="match status" value="1"/>
</dbReference>
<feature type="binding site" evidence="12">
    <location>
        <position position="148"/>
    </location>
    <ligand>
        <name>Mn(2+)</name>
        <dbReference type="ChEBI" id="CHEBI:29035"/>
    </ligand>
</feature>
<dbReference type="UniPathway" id="UPA00056">
    <property type="reaction ID" value="UER00092"/>
</dbReference>
<evidence type="ECO:0000259" key="14">
    <source>
        <dbReference type="Pfam" id="PF08436"/>
    </source>
</evidence>